<evidence type="ECO:0000259" key="7">
    <source>
        <dbReference type="PROSITE" id="PS50885"/>
    </source>
</evidence>
<keyword evidence="5" id="KW-0812">Transmembrane</keyword>
<protein>
    <submittedName>
        <fullName evidence="8">HAMP domain-containing protein</fullName>
    </submittedName>
</protein>
<dbReference type="Gene3D" id="1.10.8.500">
    <property type="entry name" value="HAMP domain in histidine kinase"/>
    <property type="match status" value="1"/>
</dbReference>
<dbReference type="GO" id="GO:0016020">
    <property type="term" value="C:membrane"/>
    <property type="evidence" value="ECO:0007669"/>
    <property type="project" value="InterPro"/>
</dbReference>
<reference evidence="8 9" key="1">
    <citation type="submission" date="2019-10" db="EMBL/GenBank/DDBJ databases">
        <title>Draft whole-genome sequence of the purple nonsulfur photosynthetic bacterium Roseospira navarrensis DSM 15114.</title>
        <authorList>
            <person name="Kyndt J.A."/>
            <person name="Meyer T.E."/>
        </authorList>
    </citation>
    <scope>NUCLEOTIDE SEQUENCE [LARGE SCALE GENOMIC DNA]</scope>
    <source>
        <strain evidence="8 9">DSM 15114</strain>
    </source>
</reference>
<name>A0A7X1ZCT7_9PROT</name>
<dbReference type="OrthoDB" id="315417at2"/>
<comment type="similarity">
    <text evidence="2">Belongs to the methyl-accepting chemotaxis (MCP) protein family.</text>
</comment>
<feature type="domain" description="HAMP" evidence="7">
    <location>
        <begin position="373"/>
        <end position="426"/>
    </location>
</feature>
<organism evidence="8 9">
    <name type="scientific">Roseospira navarrensis</name>
    <dbReference type="NCBI Taxonomy" id="140058"/>
    <lineage>
        <taxon>Bacteria</taxon>
        <taxon>Pseudomonadati</taxon>
        <taxon>Pseudomonadota</taxon>
        <taxon>Alphaproteobacteria</taxon>
        <taxon>Rhodospirillales</taxon>
        <taxon>Rhodospirillaceae</taxon>
        <taxon>Roseospira</taxon>
    </lineage>
</organism>
<keyword evidence="9" id="KW-1185">Reference proteome</keyword>
<feature type="coiled-coil region" evidence="4">
    <location>
        <begin position="414"/>
        <end position="444"/>
    </location>
</feature>
<dbReference type="PANTHER" id="PTHR32089">
    <property type="entry name" value="METHYL-ACCEPTING CHEMOTAXIS PROTEIN MCPB"/>
    <property type="match status" value="1"/>
</dbReference>
<dbReference type="Pfam" id="PF00672">
    <property type="entry name" value="HAMP"/>
    <property type="match status" value="1"/>
</dbReference>
<proteinExistence type="inferred from homology"/>
<feature type="transmembrane region" description="Helical" evidence="5">
    <location>
        <begin position="12"/>
        <end position="35"/>
    </location>
</feature>
<sequence length="723" mass="76461">MSRVLSRYRIAIVLPLLIGLIALVSVAVTGTLAYLRAAGDMTVQAEEKMMALREGRTNALGTFLDNIESDIRITSNNETVARALKDFGLGFDAARRNAPGNDVVAALQGAYIDGNPHPEGEKDKLDAAPDGTWYDEQHALYHAWFRALQRERGYYDVFLISPDGDVIYTVFKEADFATNLTDGQWAGSGLAEAYRHITEDPRPDAVTFVDFAAYAPSGNAPASFIAGAVFDEDGDFAGVLAFQMPIGRINDIMQIEAGMGESGEAYLVGTDLLMRSDSRFSDQSTILARTVETETARAALAGESGVRQVADYRGVPVVSAFGPIDVQGVRWAVLAEVDVAEVMAPVVAMEWFLILAGIGILVVVGLLGILFARAITRPLAAMTGAMGRLAEGDLSVTIPATERRDELGDMSHAMAVFKTRFQEAEDLKAAQERERQEAEAARRKSLLAMADRFERDVSGVVEAVSSAATELETSANGLTGVADRASSNATTVAGAAEQTAANVETVATATEELAASIQEIARQVEQARTTAETAVQEADRTTEEVRALDQAADNIGEVLSLINDIASQTNLLALNATIEAARAGEAGKGFAVVANEVKALAGQTARATDDIDRHIKEVQANTQHAVKAIEHFAATVGRIGEISAAVAAAVEQQNAAIGEVSRNTAEAAGGTQEVSRSIGDVTAASEEAGGAAREVLGAAGELSRRAADLSSAVNRFLQGVRQD</sequence>
<dbReference type="RefSeq" id="WP_153342441.1">
    <property type="nucleotide sequence ID" value="NZ_WIVE01000014.1"/>
</dbReference>
<evidence type="ECO:0000256" key="2">
    <source>
        <dbReference type="ARBA" id="ARBA00029447"/>
    </source>
</evidence>
<evidence type="ECO:0000256" key="4">
    <source>
        <dbReference type="SAM" id="Coils"/>
    </source>
</evidence>
<evidence type="ECO:0000313" key="9">
    <source>
        <dbReference type="Proteomes" id="UP000434582"/>
    </source>
</evidence>
<evidence type="ECO:0000256" key="5">
    <source>
        <dbReference type="SAM" id="Phobius"/>
    </source>
</evidence>
<dbReference type="EMBL" id="WIVE01000014">
    <property type="protein sequence ID" value="MQX36194.1"/>
    <property type="molecule type" value="Genomic_DNA"/>
</dbReference>
<dbReference type="InterPro" id="IPR004089">
    <property type="entry name" value="MCPsignal_dom"/>
</dbReference>
<dbReference type="Proteomes" id="UP000434582">
    <property type="component" value="Unassembled WGS sequence"/>
</dbReference>
<dbReference type="SMART" id="SM00304">
    <property type="entry name" value="HAMP"/>
    <property type="match status" value="1"/>
</dbReference>
<dbReference type="AlphaFoldDB" id="A0A7X1ZCT7"/>
<keyword evidence="5" id="KW-0472">Membrane</keyword>
<dbReference type="SUPFAM" id="SSF58104">
    <property type="entry name" value="Methyl-accepting chemotaxis protein (MCP) signaling domain"/>
    <property type="match status" value="1"/>
</dbReference>
<evidence type="ECO:0000256" key="1">
    <source>
        <dbReference type="ARBA" id="ARBA00023224"/>
    </source>
</evidence>
<feature type="domain" description="Methyl-accepting transducer" evidence="6">
    <location>
        <begin position="467"/>
        <end position="696"/>
    </location>
</feature>
<comment type="caution">
    <text evidence="8">The sequence shown here is derived from an EMBL/GenBank/DDBJ whole genome shotgun (WGS) entry which is preliminary data.</text>
</comment>
<dbReference type="Gene3D" id="3.30.450.20">
    <property type="entry name" value="PAS domain"/>
    <property type="match status" value="1"/>
</dbReference>
<accession>A0A7X1ZCT7</accession>
<feature type="coiled-coil region" evidence="4">
    <location>
        <begin position="517"/>
        <end position="551"/>
    </location>
</feature>
<dbReference type="CDD" id="cd18774">
    <property type="entry name" value="PDC2_HK_sensor"/>
    <property type="match status" value="1"/>
</dbReference>
<keyword evidence="5" id="KW-1133">Transmembrane helix</keyword>
<evidence type="ECO:0000256" key="3">
    <source>
        <dbReference type="PROSITE-ProRule" id="PRU00284"/>
    </source>
</evidence>
<dbReference type="Gene3D" id="1.10.287.950">
    <property type="entry name" value="Methyl-accepting chemotaxis protein"/>
    <property type="match status" value="1"/>
</dbReference>
<dbReference type="InterPro" id="IPR003660">
    <property type="entry name" value="HAMP_dom"/>
</dbReference>
<dbReference type="PROSITE" id="PS50885">
    <property type="entry name" value="HAMP"/>
    <property type="match status" value="1"/>
</dbReference>
<dbReference type="Pfam" id="PF00015">
    <property type="entry name" value="MCPsignal"/>
    <property type="match status" value="1"/>
</dbReference>
<dbReference type="GO" id="GO:0007165">
    <property type="term" value="P:signal transduction"/>
    <property type="evidence" value="ECO:0007669"/>
    <property type="project" value="UniProtKB-KW"/>
</dbReference>
<dbReference type="PANTHER" id="PTHR32089:SF112">
    <property type="entry name" value="LYSOZYME-LIKE PROTEIN-RELATED"/>
    <property type="match status" value="1"/>
</dbReference>
<evidence type="ECO:0000259" key="6">
    <source>
        <dbReference type="PROSITE" id="PS50111"/>
    </source>
</evidence>
<keyword evidence="1 3" id="KW-0807">Transducer</keyword>
<dbReference type="CDD" id="cd06225">
    <property type="entry name" value="HAMP"/>
    <property type="match status" value="1"/>
</dbReference>
<feature type="transmembrane region" description="Helical" evidence="5">
    <location>
        <begin position="351"/>
        <end position="372"/>
    </location>
</feature>
<evidence type="ECO:0000313" key="8">
    <source>
        <dbReference type="EMBL" id="MQX36194.1"/>
    </source>
</evidence>
<dbReference type="PROSITE" id="PS50111">
    <property type="entry name" value="CHEMOTAXIS_TRANSDUC_2"/>
    <property type="match status" value="1"/>
</dbReference>
<dbReference type="SMART" id="SM00283">
    <property type="entry name" value="MA"/>
    <property type="match status" value="1"/>
</dbReference>
<gene>
    <name evidence="8" type="ORF">GHC57_06645</name>
</gene>
<keyword evidence="4" id="KW-0175">Coiled coil</keyword>